<keyword evidence="3" id="KW-1185">Reference proteome</keyword>
<dbReference type="PROSITE" id="PS51782">
    <property type="entry name" value="LYSM"/>
    <property type="match status" value="1"/>
</dbReference>
<evidence type="ECO:0000313" key="3">
    <source>
        <dbReference type="Proteomes" id="UP000322917"/>
    </source>
</evidence>
<name>A0A1M6AWL4_9FIRM</name>
<dbReference type="SMART" id="SM00257">
    <property type="entry name" value="LysM"/>
    <property type="match status" value="1"/>
</dbReference>
<protein>
    <submittedName>
        <fullName evidence="2">LysM domain-containing protein</fullName>
    </submittedName>
</protein>
<dbReference type="AlphaFoldDB" id="A0A1M6AWL4"/>
<dbReference type="Gene3D" id="3.10.350.10">
    <property type="entry name" value="LysM domain"/>
    <property type="match status" value="1"/>
</dbReference>
<dbReference type="Pfam" id="PF01476">
    <property type="entry name" value="LysM"/>
    <property type="match status" value="1"/>
</dbReference>
<dbReference type="CDD" id="cd00118">
    <property type="entry name" value="LysM"/>
    <property type="match status" value="1"/>
</dbReference>
<dbReference type="EMBL" id="FQZD01000004">
    <property type="protein sequence ID" value="SHI40840.1"/>
    <property type="molecule type" value="Genomic_DNA"/>
</dbReference>
<dbReference type="SUPFAM" id="SSF54106">
    <property type="entry name" value="LysM domain"/>
    <property type="match status" value="1"/>
</dbReference>
<accession>A0A1M6AWL4</accession>
<evidence type="ECO:0000259" key="1">
    <source>
        <dbReference type="PROSITE" id="PS51782"/>
    </source>
</evidence>
<dbReference type="InterPro" id="IPR036779">
    <property type="entry name" value="LysM_dom_sf"/>
</dbReference>
<organism evidence="2 3">
    <name type="scientific">Propionispora hippei DSM 15287</name>
    <dbReference type="NCBI Taxonomy" id="1123003"/>
    <lineage>
        <taxon>Bacteria</taxon>
        <taxon>Bacillati</taxon>
        <taxon>Bacillota</taxon>
        <taxon>Negativicutes</taxon>
        <taxon>Selenomonadales</taxon>
        <taxon>Sporomusaceae</taxon>
        <taxon>Propionispora</taxon>
    </lineage>
</organism>
<dbReference type="Proteomes" id="UP000322917">
    <property type="component" value="Unassembled WGS sequence"/>
</dbReference>
<gene>
    <name evidence="2" type="ORF">SAMN02745170_00316</name>
</gene>
<feature type="domain" description="LysM" evidence="1">
    <location>
        <begin position="37"/>
        <end position="91"/>
    </location>
</feature>
<proteinExistence type="predicted"/>
<dbReference type="OrthoDB" id="2679564at2"/>
<evidence type="ECO:0000313" key="2">
    <source>
        <dbReference type="EMBL" id="SHI40840.1"/>
    </source>
</evidence>
<reference evidence="2 3" key="1">
    <citation type="submission" date="2016-11" db="EMBL/GenBank/DDBJ databases">
        <authorList>
            <person name="Varghese N."/>
            <person name="Submissions S."/>
        </authorList>
    </citation>
    <scope>NUCLEOTIDE SEQUENCE [LARGE SCALE GENOMIC DNA]</scope>
    <source>
        <strain evidence="2 3">DSM 15287</strain>
    </source>
</reference>
<dbReference type="InterPro" id="IPR018392">
    <property type="entry name" value="LysM"/>
</dbReference>
<sequence>MFNKPNLFFILGIILGFLFFVTYQNVYAQSNIFLDSKTYVVVQVETNDTLWSIAEKHITNQNDIRDLIRAIKYINHIDESSSIYPGQELKIPIITTST</sequence>
<dbReference type="RefSeq" id="WP_149733219.1">
    <property type="nucleotide sequence ID" value="NZ_FQZD01000004.1"/>
</dbReference>